<dbReference type="Proteomes" id="UP000452141">
    <property type="component" value="Unassembled WGS sequence"/>
</dbReference>
<evidence type="ECO:0000313" key="2">
    <source>
        <dbReference type="EMBL" id="MST79169.1"/>
    </source>
</evidence>
<dbReference type="Pfam" id="PF05389">
    <property type="entry name" value="MecA"/>
    <property type="match status" value="1"/>
</dbReference>
<dbReference type="AlphaFoldDB" id="A0A844FLF7"/>
<reference evidence="2 3" key="1">
    <citation type="submission" date="2019-08" db="EMBL/GenBank/DDBJ databases">
        <title>In-depth cultivation of the pig gut microbiome towards novel bacterial diversity and tailored functional studies.</title>
        <authorList>
            <person name="Wylensek D."/>
            <person name="Hitch T.C.A."/>
            <person name="Clavel T."/>
        </authorList>
    </citation>
    <scope>NUCLEOTIDE SEQUENCE [LARGE SCALE GENOMIC DNA]</scope>
    <source>
        <strain evidence="2 3">WCA-470BD-2E</strain>
    </source>
</reference>
<dbReference type="RefSeq" id="WP_154486312.1">
    <property type="nucleotide sequence ID" value="NZ_VUMW01000002.1"/>
</dbReference>
<sequence length="246" mass="27989">MRVEKVNENTLRVSMTRDDLNQRGLKILDLLGNRDRVQEFFLSILHEVDVDNSFASDAPVTFQVMPNDHGIDLLITKMNKKMDMPEEMRRFFDPAANGVGGDVEEEEDEPRAFADLDPADDANTDIDPVIMHDLGHGDTSDYDDYWDFQESHSVAFDDIDDLLALADSLWVSDLASSVYYYQGKFYLKLAFMDENYAEMKPADAWAIANEFGSQVTGDDMDKAQRHGRCLFQQDALGALRRQLANK</sequence>
<dbReference type="InterPro" id="IPR038471">
    <property type="entry name" value="MecA_C_sf"/>
</dbReference>
<dbReference type="PIRSF" id="PIRSF029008">
    <property type="entry name" value="MecA"/>
    <property type="match status" value="1"/>
</dbReference>
<dbReference type="PANTHER" id="PTHR39161:SF1">
    <property type="entry name" value="ADAPTER PROTEIN MECA 1"/>
    <property type="match status" value="1"/>
</dbReference>
<evidence type="ECO:0000256" key="1">
    <source>
        <dbReference type="ARBA" id="ARBA00005397"/>
    </source>
</evidence>
<gene>
    <name evidence="2" type="ORF">FYJ61_01465</name>
</gene>
<protein>
    <submittedName>
        <fullName evidence="2">Adaptor protein MecA</fullName>
    </submittedName>
</protein>
<accession>A0A844FLF7</accession>
<comment type="caution">
    <text evidence="2">The sequence shown here is derived from an EMBL/GenBank/DDBJ whole genome shotgun (WGS) entry which is preliminary data.</text>
</comment>
<dbReference type="Gene3D" id="3.30.70.1950">
    <property type="match status" value="1"/>
</dbReference>
<comment type="similarity">
    <text evidence="1">Belongs to the MecA family.</text>
</comment>
<name>A0A844FLF7_9LACO</name>
<dbReference type="PANTHER" id="PTHR39161">
    <property type="entry name" value="ADAPTER PROTEIN MECA"/>
    <property type="match status" value="1"/>
</dbReference>
<dbReference type="InterPro" id="IPR008681">
    <property type="entry name" value="Neg-reg_MecA"/>
</dbReference>
<organism evidence="2 3">
    <name type="scientific">Lactobacillus equicursoris</name>
    <dbReference type="NCBI Taxonomy" id="420645"/>
    <lineage>
        <taxon>Bacteria</taxon>
        <taxon>Bacillati</taxon>
        <taxon>Bacillota</taxon>
        <taxon>Bacilli</taxon>
        <taxon>Lactobacillales</taxon>
        <taxon>Lactobacillaceae</taxon>
        <taxon>Lactobacillus</taxon>
    </lineage>
</organism>
<proteinExistence type="inferred from homology"/>
<evidence type="ECO:0000313" key="3">
    <source>
        <dbReference type="Proteomes" id="UP000452141"/>
    </source>
</evidence>
<dbReference type="EMBL" id="VUMW01000002">
    <property type="protein sequence ID" value="MST79169.1"/>
    <property type="molecule type" value="Genomic_DNA"/>
</dbReference>